<dbReference type="Proteomes" id="UP000704712">
    <property type="component" value="Unassembled WGS sequence"/>
</dbReference>
<dbReference type="AlphaFoldDB" id="A0A8S9UD92"/>
<name>A0A8S9UD92_PHYIN</name>
<comment type="caution">
    <text evidence="1">The sequence shown here is derived from an EMBL/GenBank/DDBJ whole genome shotgun (WGS) entry which is preliminary data.</text>
</comment>
<organism evidence="1 2">
    <name type="scientific">Phytophthora infestans</name>
    <name type="common">Potato late blight agent</name>
    <name type="synonym">Botrytis infestans</name>
    <dbReference type="NCBI Taxonomy" id="4787"/>
    <lineage>
        <taxon>Eukaryota</taxon>
        <taxon>Sar</taxon>
        <taxon>Stramenopiles</taxon>
        <taxon>Oomycota</taxon>
        <taxon>Peronosporomycetes</taxon>
        <taxon>Peronosporales</taxon>
        <taxon>Peronosporaceae</taxon>
        <taxon>Phytophthora</taxon>
    </lineage>
</organism>
<reference evidence="1" key="1">
    <citation type="submission" date="2020-03" db="EMBL/GenBank/DDBJ databases">
        <title>Hybrid Assembly of Korean Phytophthora infestans isolates.</title>
        <authorList>
            <person name="Prokchorchik M."/>
            <person name="Lee Y."/>
            <person name="Seo J."/>
            <person name="Cho J.-H."/>
            <person name="Park Y.-E."/>
            <person name="Jang D.-C."/>
            <person name="Im J.-S."/>
            <person name="Choi J.-G."/>
            <person name="Park H.-J."/>
            <person name="Lee G.-B."/>
            <person name="Lee Y.-G."/>
            <person name="Hong S.-Y."/>
            <person name="Cho K."/>
            <person name="Sohn K.H."/>
        </authorList>
    </citation>
    <scope>NUCLEOTIDE SEQUENCE</scope>
    <source>
        <strain evidence="1">KR_2_A2</strain>
    </source>
</reference>
<protein>
    <submittedName>
        <fullName evidence="1">Uncharacterized protein</fullName>
    </submittedName>
</protein>
<evidence type="ECO:0000313" key="1">
    <source>
        <dbReference type="EMBL" id="KAF4137467.1"/>
    </source>
</evidence>
<evidence type="ECO:0000313" key="2">
    <source>
        <dbReference type="Proteomes" id="UP000704712"/>
    </source>
</evidence>
<proteinExistence type="predicted"/>
<gene>
    <name evidence="1" type="ORF">GN958_ATG13311</name>
</gene>
<accession>A0A8S9UD92</accession>
<sequence length="74" mass="8232">MNGKNVDYRHPGSQARVVSMLARNLRGGAASSYHRRIMIDNEPISSIDEFEVALREEFISPDQQAPLTSCPTSL</sequence>
<dbReference type="EMBL" id="JAACNO010001795">
    <property type="protein sequence ID" value="KAF4137467.1"/>
    <property type="molecule type" value="Genomic_DNA"/>
</dbReference>